<dbReference type="Gene3D" id="3.30.300.30">
    <property type="match status" value="1"/>
</dbReference>
<dbReference type="PROSITE" id="PS00455">
    <property type="entry name" value="AMP_BINDING"/>
    <property type="match status" value="1"/>
</dbReference>
<dbReference type="InterPro" id="IPR020845">
    <property type="entry name" value="AMP-binding_CS"/>
</dbReference>
<evidence type="ECO:0000259" key="2">
    <source>
        <dbReference type="Pfam" id="PF13193"/>
    </source>
</evidence>
<dbReference type="Pfam" id="PF00501">
    <property type="entry name" value="AMP-binding"/>
    <property type="match status" value="1"/>
</dbReference>
<comment type="caution">
    <text evidence="3">The sequence shown here is derived from an EMBL/GenBank/DDBJ whole genome shotgun (WGS) entry which is preliminary data.</text>
</comment>
<dbReference type="InterPro" id="IPR045851">
    <property type="entry name" value="AMP-bd_C_sf"/>
</dbReference>
<dbReference type="InterPro" id="IPR042099">
    <property type="entry name" value="ANL_N_sf"/>
</dbReference>
<proteinExistence type="predicted"/>
<name>A0A4R6W350_9HYPH</name>
<dbReference type="Pfam" id="PF13193">
    <property type="entry name" value="AMP-binding_C"/>
    <property type="match status" value="1"/>
</dbReference>
<dbReference type="EMBL" id="SNYR01000001">
    <property type="protein sequence ID" value="TDQ67435.1"/>
    <property type="molecule type" value="Genomic_DNA"/>
</dbReference>
<dbReference type="RefSeq" id="WP_166638925.1">
    <property type="nucleotide sequence ID" value="NZ_SNYR01000001.1"/>
</dbReference>
<accession>A0A4R6W350</accession>
<dbReference type="InterPro" id="IPR000873">
    <property type="entry name" value="AMP-dep_synth/lig_dom"/>
</dbReference>
<reference evidence="3 4" key="1">
    <citation type="submission" date="2019-03" db="EMBL/GenBank/DDBJ databases">
        <title>Genomic Encyclopedia of Type Strains, Phase III (KMG-III): the genomes of soil and plant-associated and newly described type strains.</title>
        <authorList>
            <person name="Whitman W."/>
        </authorList>
    </citation>
    <scope>NUCLEOTIDE SEQUENCE [LARGE SCALE GENOMIC DNA]</scope>
    <source>
        <strain evidence="3 4">CGMCC 1.7002</strain>
    </source>
</reference>
<dbReference type="CDD" id="cd05936">
    <property type="entry name" value="FC-FACS_FadD_like"/>
    <property type="match status" value="1"/>
</dbReference>
<dbReference type="InterPro" id="IPR050237">
    <property type="entry name" value="ATP-dep_AMP-bd_enzyme"/>
</dbReference>
<organism evidence="3 4">
    <name type="scientific">Maritalea mobilis</name>
    <dbReference type="NCBI Taxonomy" id="483324"/>
    <lineage>
        <taxon>Bacteria</taxon>
        <taxon>Pseudomonadati</taxon>
        <taxon>Pseudomonadota</taxon>
        <taxon>Alphaproteobacteria</taxon>
        <taxon>Hyphomicrobiales</taxon>
        <taxon>Devosiaceae</taxon>
        <taxon>Maritalea</taxon>
    </lineage>
</organism>
<evidence type="ECO:0000259" key="1">
    <source>
        <dbReference type="Pfam" id="PF00501"/>
    </source>
</evidence>
<gene>
    <name evidence="3" type="ORF">ATL17_1448</name>
</gene>
<evidence type="ECO:0000313" key="3">
    <source>
        <dbReference type="EMBL" id="TDQ67435.1"/>
    </source>
</evidence>
<dbReference type="InterPro" id="IPR025110">
    <property type="entry name" value="AMP-bd_C"/>
</dbReference>
<dbReference type="PANTHER" id="PTHR43767">
    <property type="entry name" value="LONG-CHAIN-FATTY-ACID--COA LIGASE"/>
    <property type="match status" value="1"/>
</dbReference>
<keyword evidence="4" id="KW-1185">Reference proteome</keyword>
<dbReference type="Gene3D" id="3.40.50.12780">
    <property type="entry name" value="N-terminal domain of ligase-like"/>
    <property type="match status" value="1"/>
</dbReference>
<evidence type="ECO:0000313" key="4">
    <source>
        <dbReference type="Proteomes" id="UP000295391"/>
    </source>
</evidence>
<dbReference type="GO" id="GO:0016878">
    <property type="term" value="F:acid-thiol ligase activity"/>
    <property type="evidence" value="ECO:0007669"/>
    <property type="project" value="UniProtKB-ARBA"/>
</dbReference>
<sequence length="568" mass="63052">MTDKTKHKPYQPWIENYPEGIDYFAEIDTTPVPTRIEQAVKEHASLIAMDFLGAETSYAEMGDQIERMAGALQKELDIKKGSRVALLLPNTPFFPVIYYAALKVGASIVNCNPLYTHSELTHILKNSDADILVTTDLKLTLEKAEKLMQENLADKLVVSHFPTALPTLKKFLFKIFKGKDLAKVESVSVQQKTISWHDLLDKNLKADPVEIDKDDMAVLQFTGGTTGLPKAAVLTHGNIAANLSQIDLWGVDLFRPPATLAAVIPFFHIFAMTVCMNTPLTSGVKVAMLPRYERKSLLEMINRTRASILPAVPTLSHALATAPEREKYDLSSLKIGISGGAALPNETKQAFSKATGGRIAEGYGLTETSPVLCCSPLYAPNKDNSIGMPLPGTDVQFLDVEDPTKFVAPGERGELVAKGPQVMPGYLDNDEANEKSFFEGYFRTGDVGYVDEDGHIYIVDRIKDIIICSGFNVYPRTIEDALYQHSDVDECNVIGVEDEYRGEAPIAFVKRVEGSTLTEEQMREHLKQYLSKIEMPREIIFKSELPKTLVGKLSKNDLRDEYNKLKKS</sequence>
<dbReference type="PANTHER" id="PTHR43767:SF1">
    <property type="entry name" value="NONRIBOSOMAL PEPTIDE SYNTHASE PES1 (EUROFUNG)-RELATED"/>
    <property type="match status" value="1"/>
</dbReference>
<feature type="domain" description="AMP-binding enzyme C-terminal" evidence="2">
    <location>
        <begin position="478"/>
        <end position="552"/>
    </location>
</feature>
<protein>
    <submittedName>
        <fullName evidence="3">Long-chain acyl-CoA synthetase</fullName>
    </submittedName>
</protein>
<feature type="domain" description="AMP-dependent synthetase/ligase" evidence="1">
    <location>
        <begin position="37"/>
        <end position="427"/>
    </location>
</feature>
<dbReference type="SUPFAM" id="SSF56801">
    <property type="entry name" value="Acetyl-CoA synthetase-like"/>
    <property type="match status" value="1"/>
</dbReference>
<dbReference type="AlphaFoldDB" id="A0A4R6W350"/>
<dbReference type="Proteomes" id="UP000295391">
    <property type="component" value="Unassembled WGS sequence"/>
</dbReference>